<dbReference type="EMBL" id="CAJOBD010005871">
    <property type="protein sequence ID" value="CAF4045108.1"/>
    <property type="molecule type" value="Genomic_DNA"/>
</dbReference>
<dbReference type="InterPro" id="IPR012337">
    <property type="entry name" value="RNaseH-like_sf"/>
</dbReference>
<dbReference type="InterPro" id="IPR043128">
    <property type="entry name" value="Rev_trsase/Diguanyl_cyclase"/>
</dbReference>
<dbReference type="SUPFAM" id="SSF56672">
    <property type="entry name" value="DNA/RNA polymerases"/>
    <property type="match status" value="1"/>
</dbReference>
<dbReference type="Gene3D" id="3.30.70.270">
    <property type="match status" value="2"/>
</dbReference>
<feature type="domain" description="Integrase catalytic" evidence="1">
    <location>
        <begin position="417"/>
        <end position="561"/>
    </location>
</feature>
<dbReference type="Pfam" id="PF00078">
    <property type="entry name" value="RVT_1"/>
    <property type="match status" value="1"/>
</dbReference>
<protein>
    <recommendedName>
        <fullName evidence="1">Integrase catalytic domain-containing protein</fullName>
    </recommendedName>
</protein>
<name>A0A819RFB7_9BILA</name>
<dbReference type="InterPro" id="IPR000477">
    <property type="entry name" value="RT_dom"/>
</dbReference>
<accession>A0A819RFB7</accession>
<evidence type="ECO:0000313" key="2">
    <source>
        <dbReference type="EMBL" id="CAF4045108.1"/>
    </source>
</evidence>
<dbReference type="AlphaFoldDB" id="A0A819RFB7"/>
<comment type="caution">
    <text evidence="2">The sequence shown here is derived from an EMBL/GenBank/DDBJ whole genome shotgun (WGS) entry which is preliminary data.</text>
</comment>
<dbReference type="InterPro" id="IPR053134">
    <property type="entry name" value="RNA-dir_DNA_polymerase"/>
</dbReference>
<evidence type="ECO:0000259" key="1">
    <source>
        <dbReference type="PROSITE" id="PS50994"/>
    </source>
</evidence>
<dbReference type="Gene3D" id="3.10.10.10">
    <property type="entry name" value="HIV Type 1 Reverse Transcriptase, subunit A, domain 1"/>
    <property type="match status" value="2"/>
</dbReference>
<dbReference type="GO" id="GO:0015074">
    <property type="term" value="P:DNA integration"/>
    <property type="evidence" value="ECO:0007669"/>
    <property type="project" value="InterPro"/>
</dbReference>
<sequence>MEGTKRIRKPTLCYDPSAYVLASFLRKKKHTIIPKHQVTIDIIDENNENIKSFGFIQPVRIIAEVTRAKCQERATQYSRTTGSEEIEIQLMNQNEDEEVDDNHVYTNENFDRKDDNDYLLSITDFITTYNVKESTSTFSSSSGYKHNQNGEKCIRSGDDDEIEEDEFNYITRRPSNKNNRFNSYDSSSVPLAIDEYSIKNHNTQKNNAIQVSRSIQANSNVIVATEVSNIQKEFLSFQCNVEKRLKYHEIKIFDNVTPPLQQPFRISQPELAELKRQLEILLEKGFIHPSNSLYAAPVLSAKKKDSTLHMCVDYRASNKITIKNKHPIPRIDEIIKDHDIEKTAFCTRYGSSDFILLPFDLTNAPSTFMRLMHFIFHKYIDKFVIIYLDDILIYSIKEHDDLNHIKLDFQLLCDNHLYSNKAKYEFDADRINILDHIVTSIGIKANGNKHRQFSDDVPNEITQLILKKRITPNDGIIFNFGCSTEIITDQENNFTTNILNSYFKLIGIKHILICAYHPWSSGVIERFNHLFGGMIAKHVTDNTINKWTQYVDRALFVCRIR</sequence>
<dbReference type="Gene3D" id="3.30.420.10">
    <property type="entry name" value="Ribonuclease H-like superfamily/Ribonuclease H"/>
    <property type="match status" value="1"/>
</dbReference>
<dbReference type="InterPro" id="IPR036397">
    <property type="entry name" value="RNaseH_sf"/>
</dbReference>
<proteinExistence type="predicted"/>
<dbReference type="GO" id="GO:0003676">
    <property type="term" value="F:nucleic acid binding"/>
    <property type="evidence" value="ECO:0007669"/>
    <property type="project" value="InterPro"/>
</dbReference>
<gene>
    <name evidence="2" type="ORF">JBS370_LOCUS28722</name>
</gene>
<evidence type="ECO:0000313" key="3">
    <source>
        <dbReference type="Proteomes" id="UP000663836"/>
    </source>
</evidence>
<reference evidence="2" key="1">
    <citation type="submission" date="2021-02" db="EMBL/GenBank/DDBJ databases">
        <authorList>
            <person name="Nowell W R."/>
        </authorList>
    </citation>
    <scope>NUCLEOTIDE SEQUENCE</scope>
</reference>
<dbReference type="Proteomes" id="UP000663836">
    <property type="component" value="Unassembled WGS sequence"/>
</dbReference>
<dbReference type="CDD" id="cd01647">
    <property type="entry name" value="RT_LTR"/>
    <property type="match status" value="1"/>
</dbReference>
<dbReference type="PROSITE" id="PS50994">
    <property type="entry name" value="INTEGRASE"/>
    <property type="match status" value="1"/>
</dbReference>
<dbReference type="PANTHER" id="PTHR24559:SF444">
    <property type="entry name" value="REVERSE TRANSCRIPTASE DOMAIN-CONTAINING PROTEIN"/>
    <property type="match status" value="1"/>
</dbReference>
<dbReference type="SUPFAM" id="SSF53098">
    <property type="entry name" value="Ribonuclease H-like"/>
    <property type="match status" value="1"/>
</dbReference>
<dbReference type="InterPro" id="IPR043502">
    <property type="entry name" value="DNA/RNA_pol_sf"/>
</dbReference>
<dbReference type="InterPro" id="IPR001584">
    <property type="entry name" value="Integrase_cat-core"/>
</dbReference>
<organism evidence="2 3">
    <name type="scientific">Rotaria sordida</name>
    <dbReference type="NCBI Taxonomy" id="392033"/>
    <lineage>
        <taxon>Eukaryota</taxon>
        <taxon>Metazoa</taxon>
        <taxon>Spiralia</taxon>
        <taxon>Gnathifera</taxon>
        <taxon>Rotifera</taxon>
        <taxon>Eurotatoria</taxon>
        <taxon>Bdelloidea</taxon>
        <taxon>Philodinida</taxon>
        <taxon>Philodinidae</taxon>
        <taxon>Rotaria</taxon>
    </lineage>
</organism>
<dbReference type="PANTHER" id="PTHR24559">
    <property type="entry name" value="TRANSPOSON TY3-I GAG-POL POLYPROTEIN"/>
    <property type="match status" value="1"/>
</dbReference>